<dbReference type="PANTHER" id="PTHR11686">
    <property type="entry name" value="GAMMA GLUTAMYL TRANSPEPTIDASE"/>
    <property type="match status" value="1"/>
</dbReference>
<dbReference type="GO" id="GO:0036374">
    <property type="term" value="F:glutathione hydrolase activity"/>
    <property type="evidence" value="ECO:0000318"/>
    <property type="project" value="GO_Central"/>
</dbReference>
<dbReference type="FunFam" id="3.60.20.40:FF:000001">
    <property type="entry name" value="Gamma-glutamyltranspeptidase 1"/>
    <property type="match status" value="1"/>
</dbReference>
<comment type="catalytic activity">
    <reaction evidence="1 8">
        <text>an S-substituted glutathione + H2O = an S-substituted L-cysteinylglycine + L-glutamate</text>
        <dbReference type="Rhea" id="RHEA:59468"/>
        <dbReference type="ChEBI" id="CHEBI:15377"/>
        <dbReference type="ChEBI" id="CHEBI:29985"/>
        <dbReference type="ChEBI" id="CHEBI:90779"/>
        <dbReference type="ChEBI" id="CHEBI:143103"/>
        <dbReference type="EC" id="3.4.19.13"/>
    </reaction>
</comment>
<accession>Q75ED1</accession>
<evidence type="ECO:0000313" key="9">
    <source>
        <dbReference type="EMBL" id="AAS50510.1"/>
    </source>
</evidence>
<dbReference type="AlphaFoldDB" id="Q75ED1"/>
<comment type="catalytic activity">
    <reaction evidence="5 8">
        <text>an N-terminal (5-L-glutamyl)-[peptide] + an alpha-amino acid = 5-L-glutamyl amino acid + an N-terminal L-alpha-aminoacyl-[peptide]</text>
        <dbReference type="Rhea" id="RHEA:23904"/>
        <dbReference type="Rhea" id="RHEA-COMP:9780"/>
        <dbReference type="Rhea" id="RHEA-COMP:9795"/>
        <dbReference type="ChEBI" id="CHEBI:77644"/>
        <dbReference type="ChEBI" id="CHEBI:78597"/>
        <dbReference type="ChEBI" id="CHEBI:78599"/>
        <dbReference type="ChEBI" id="CHEBI:78608"/>
        <dbReference type="EC" id="2.3.2.2"/>
    </reaction>
</comment>
<dbReference type="InterPro" id="IPR043138">
    <property type="entry name" value="GGT_lsub"/>
</dbReference>
<evidence type="ECO:0000256" key="6">
    <source>
        <dbReference type="PIRSR" id="PIRSR600101-1"/>
    </source>
</evidence>
<keyword evidence="10" id="KW-1185">Reference proteome</keyword>
<reference evidence="10" key="2">
    <citation type="journal article" date="2013" name="G3 (Bethesda)">
        <title>Genomes of Ashbya fungi isolated from insects reveal four mating-type loci, numerous translocations, lack of transposons, and distinct gene duplications.</title>
        <authorList>
            <person name="Dietrich F.S."/>
            <person name="Voegeli S."/>
            <person name="Kuo S."/>
            <person name="Philippsen P."/>
        </authorList>
    </citation>
    <scope>GENOME REANNOTATION</scope>
    <source>
        <strain evidence="10">ATCC 10895 / CBS 109.51 / FGSC 9923 / NRRL Y-1056</strain>
    </source>
</reference>
<gene>
    <name evidence="9" type="ORF">AGOS_AAR144W</name>
</gene>
<keyword evidence="8" id="KW-0012">Acyltransferase</keyword>
<dbReference type="InterPro" id="IPR043137">
    <property type="entry name" value="GGT_ssub_C"/>
</dbReference>
<dbReference type="GO" id="GO:0103068">
    <property type="term" value="F:leukotriene C4 gamma-glutamyl transferase activity"/>
    <property type="evidence" value="ECO:0007669"/>
    <property type="project" value="UniProtKB-EC"/>
</dbReference>
<dbReference type="SUPFAM" id="SSF56235">
    <property type="entry name" value="N-terminal nucleophile aminohydrolases (Ntn hydrolases)"/>
    <property type="match status" value="1"/>
</dbReference>
<sequence length="633" mass="69529">MLWNSQVCQNGRASPWGFIRLICSVSLFSVLVREGAALYIQPQKARLNGGNTHNIDIGPLNRSATLTPAAYYRKVGVNGAISSDLELCNRMTVHDILLGIPGANAADAAVTMSLCIGMINFFNSGIGGGGFAVYTDGQDPERHLAFDFREMAPELAHKEMYASDPNASKIGGLAIAIPGELAGLYEMYEKRGSGVARWEELLRPVIELGFQGWAVGPALAASLQEYEAYFKAHLDDWSFVYNHKEGRVLRAGEWISRPELAKTLQNLAASGGVKPFYDAESDLVKTMVNKIQSAGGVLSESDFENYEVDVTRPLSLKIRSSWEYLPNNDLTVLTTSGSSSGAALLSALKILDQFPNKEDGDFQPEQAYQLIEAMKWMASARSRLGDFGGGEELAPQVRDVLGDAWTDYAVNLIKAGYIDGHFGTLVDWHDYLPEYELNDPHGTAHISIVDHFNNAVSLTTTVNLLFGSLVHDPSTGIVFNNEMDDFSQPGRPNAFGLQPSRYNFPEPFKRPLSSTCPTVVLNDVGLPDLVVGAAGGSRILTSVLQLIVRTYWYNMPLLEAVAYPRIHHQLLPEVLEVESLALLGPDTVDAIRRMGHSIVEVTPKSVVNAIRHWHGTWHAVSDYWRKRGISVAY</sequence>
<dbReference type="GeneID" id="4618486"/>
<dbReference type="OMA" id="ICGMGPP"/>
<dbReference type="GO" id="GO:0006751">
    <property type="term" value="P:glutathione catabolic process"/>
    <property type="evidence" value="ECO:0000318"/>
    <property type="project" value="GO_Central"/>
</dbReference>
<proteinExistence type="inferred from homology"/>
<dbReference type="Gene3D" id="3.60.20.40">
    <property type="match status" value="1"/>
</dbReference>
<evidence type="ECO:0000256" key="4">
    <source>
        <dbReference type="ARBA" id="ARBA00009381"/>
    </source>
</evidence>
<dbReference type="PANTHER" id="PTHR11686:SF9">
    <property type="entry name" value="RE13973P"/>
    <property type="match status" value="1"/>
</dbReference>
<comment type="function">
    <text evidence="8">Cleaves the gamma-glutamyl peptide bond of glutathione and glutathione conjugates.</text>
</comment>
<organism evidence="9 10">
    <name type="scientific">Eremothecium gossypii (strain ATCC 10895 / CBS 109.51 / FGSC 9923 / NRRL Y-1056)</name>
    <name type="common">Yeast</name>
    <name type="synonym">Ashbya gossypii</name>
    <dbReference type="NCBI Taxonomy" id="284811"/>
    <lineage>
        <taxon>Eukaryota</taxon>
        <taxon>Fungi</taxon>
        <taxon>Dikarya</taxon>
        <taxon>Ascomycota</taxon>
        <taxon>Saccharomycotina</taxon>
        <taxon>Saccharomycetes</taxon>
        <taxon>Saccharomycetales</taxon>
        <taxon>Saccharomycetaceae</taxon>
        <taxon>Eremothecium</taxon>
    </lineage>
</organism>
<dbReference type="FunCoup" id="Q75ED1">
    <property type="interactions" value="192"/>
</dbReference>
<reference evidence="9 10" key="1">
    <citation type="journal article" date="2004" name="Science">
        <title>The Ashbya gossypii genome as a tool for mapping the ancient Saccharomyces cerevisiae genome.</title>
        <authorList>
            <person name="Dietrich F.S."/>
            <person name="Voegeli S."/>
            <person name="Brachat S."/>
            <person name="Lerch A."/>
            <person name="Gates K."/>
            <person name="Steiner S."/>
            <person name="Mohr C."/>
            <person name="Pohlmann R."/>
            <person name="Luedi P."/>
            <person name="Choi S."/>
            <person name="Wing R.A."/>
            <person name="Flavier A."/>
            <person name="Gaffney T.D."/>
            <person name="Philippsen P."/>
        </authorList>
    </citation>
    <scope>NUCLEOTIDE SEQUENCE [LARGE SCALE GENOMIC DNA]</scope>
    <source>
        <strain evidence="10">ATCC 10895 / CBS 109.51 / FGSC 9923 / NRRL Y-1056</strain>
    </source>
</reference>
<dbReference type="STRING" id="284811.Q75ED1"/>
<dbReference type="HOGENOM" id="CLU_014813_4_0_1"/>
<feature type="binding site" evidence="7">
    <location>
        <begin position="513"/>
        <end position="514"/>
    </location>
    <ligand>
        <name>L-glutamate</name>
        <dbReference type="ChEBI" id="CHEBI:29985"/>
    </ligand>
</feature>
<dbReference type="EC" id="2.3.2.2" evidence="8"/>
<dbReference type="InterPro" id="IPR029055">
    <property type="entry name" value="Ntn_hydrolases_N"/>
</dbReference>
<feature type="binding site" evidence="7">
    <location>
        <begin position="461"/>
        <end position="463"/>
    </location>
    <ligand>
        <name>L-glutamate</name>
        <dbReference type="ChEBI" id="CHEBI:29985"/>
    </ligand>
</feature>
<protein>
    <recommendedName>
        <fullName evidence="8">Glutathione hydrolase</fullName>
        <ecNumber evidence="8">2.3.2.2</ecNumber>
        <ecNumber evidence="8">3.4.19.13</ecNumber>
    </recommendedName>
    <alternativeName>
        <fullName evidence="8">Gamma-glutamyltransferase</fullName>
    </alternativeName>
    <alternativeName>
        <fullName evidence="8">Gamma-glutamyltranspeptidase</fullName>
    </alternativeName>
</protein>
<feature type="binding site" evidence="7">
    <location>
        <position position="536"/>
    </location>
    <ligand>
        <name>L-glutamate</name>
        <dbReference type="ChEBI" id="CHEBI:29985"/>
    </ligand>
</feature>
<evidence type="ECO:0000313" key="10">
    <source>
        <dbReference type="Proteomes" id="UP000000591"/>
    </source>
</evidence>
<dbReference type="eggNOG" id="KOG2410">
    <property type="taxonomic scope" value="Eukaryota"/>
</dbReference>
<comment type="catalytic activity">
    <reaction evidence="2 8">
        <text>glutathione + H2O = L-cysteinylglycine + L-glutamate</text>
        <dbReference type="Rhea" id="RHEA:28807"/>
        <dbReference type="ChEBI" id="CHEBI:15377"/>
        <dbReference type="ChEBI" id="CHEBI:29985"/>
        <dbReference type="ChEBI" id="CHEBI:57925"/>
        <dbReference type="ChEBI" id="CHEBI:61694"/>
        <dbReference type="EC" id="3.4.19.13"/>
    </reaction>
</comment>
<evidence type="ECO:0000256" key="3">
    <source>
        <dbReference type="ARBA" id="ARBA00005115"/>
    </source>
</evidence>
<dbReference type="Proteomes" id="UP000000591">
    <property type="component" value="Chromosome I"/>
</dbReference>
<dbReference type="KEGG" id="ago:AGOS_AAR144W"/>
<dbReference type="PRINTS" id="PR01210">
    <property type="entry name" value="GGTRANSPTASE"/>
</dbReference>
<dbReference type="GO" id="GO:0006805">
    <property type="term" value="P:xenobiotic metabolic process"/>
    <property type="evidence" value="ECO:0007669"/>
    <property type="project" value="EnsemblFungi"/>
</dbReference>
<dbReference type="EMBL" id="AE016814">
    <property type="protein sequence ID" value="AAS50510.1"/>
    <property type="molecule type" value="Genomic_DNA"/>
</dbReference>
<comment type="similarity">
    <text evidence="4">Belongs to the gamma-glutamyltransferase family.</text>
</comment>
<dbReference type="GO" id="GO:0000324">
    <property type="term" value="C:fungal-type vacuole"/>
    <property type="evidence" value="ECO:0000318"/>
    <property type="project" value="GO_Central"/>
</dbReference>
<dbReference type="InParanoid" id="Q75ED1"/>
<dbReference type="InterPro" id="IPR000101">
    <property type="entry name" value="GGT_peptidase"/>
</dbReference>
<keyword evidence="8" id="KW-0808">Transferase</keyword>
<evidence type="ECO:0000256" key="1">
    <source>
        <dbReference type="ARBA" id="ARBA00001049"/>
    </source>
</evidence>
<evidence type="ECO:0000256" key="2">
    <source>
        <dbReference type="ARBA" id="ARBA00001089"/>
    </source>
</evidence>
<dbReference type="UniPathway" id="UPA00204"/>
<comment type="pathway">
    <text evidence="3 8">Sulfur metabolism; glutathione metabolism.</text>
</comment>
<dbReference type="MEROPS" id="T03.012"/>
<name>Q75ED1_EREGS</name>
<evidence type="ECO:0000256" key="5">
    <source>
        <dbReference type="ARBA" id="ARBA00047417"/>
    </source>
</evidence>
<dbReference type="RefSeq" id="NP_982686.1">
    <property type="nucleotide sequence ID" value="NM_208039.1"/>
</dbReference>
<feature type="binding site" evidence="7">
    <location>
        <position position="485"/>
    </location>
    <ligand>
        <name>L-glutamate</name>
        <dbReference type="ChEBI" id="CHEBI:29985"/>
    </ligand>
</feature>
<dbReference type="GO" id="GO:0005886">
    <property type="term" value="C:plasma membrane"/>
    <property type="evidence" value="ECO:0000318"/>
    <property type="project" value="GO_Central"/>
</dbReference>
<dbReference type="OrthoDB" id="1081007at2759"/>
<dbReference type="Gene3D" id="1.10.246.130">
    <property type="match status" value="1"/>
</dbReference>
<dbReference type="EC" id="3.4.19.13" evidence="8"/>
<dbReference type="NCBIfam" id="TIGR00066">
    <property type="entry name" value="g_glut_trans"/>
    <property type="match status" value="1"/>
</dbReference>
<dbReference type="Pfam" id="PF01019">
    <property type="entry name" value="G_glu_transpept"/>
    <property type="match status" value="1"/>
</dbReference>
<evidence type="ECO:0000256" key="7">
    <source>
        <dbReference type="PIRSR" id="PIRSR600101-2"/>
    </source>
</evidence>
<feature type="binding site" evidence="7">
    <location>
        <position position="149"/>
    </location>
    <ligand>
        <name>L-glutamate</name>
        <dbReference type="ChEBI" id="CHEBI:29985"/>
    </ligand>
</feature>
<feature type="active site" description="Nucleophile" evidence="6">
    <location>
        <position position="443"/>
    </location>
</feature>
<keyword evidence="8" id="KW-0378">Hydrolase</keyword>
<evidence type="ECO:0000256" key="8">
    <source>
        <dbReference type="RuleBase" id="RU368068"/>
    </source>
</evidence>